<sequence>MTTSIDDQWKDLCEEHDRARDAIAEVMSDRRSGVYQDSDFWQRLTTAQTRQKAVEKKMSDFREANSGA</sequence>
<evidence type="ECO:0000313" key="1">
    <source>
        <dbReference type="EMBL" id="CAG4920267.1"/>
    </source>
</evidence>
<accession>A0ABN7QQQ5</accession>
<keyword evidence="2" id="KW-1185">Reference proteome</keyword>
<name>A0ABN7QQQ5_9BURK</name>
<gene>
    <name evidence="1" type="ORF">R54767_04694</name>
</gene>
<organism evidence="1 2">
    <name type="scientific">Paraburkholderia gardini</name>
    <dbReference type="NCBI Taxonomy" id="2823469"/>
    <lineage>
        <taxon>Bacteria</taxon>
        <taxon>Pseudomonadati</taxon>
        <taxon>Pseudomonadota</taxon>
        <taxon>Betaproteobacteria</taxon>
        <taxon>Burkholderiales</taxon>
        <taxon>Burkholderiaceae</taxon>
        <taxon>Paraburkholderia</taxon>
    </lineage>
</organism>
<reference evidence="1 2" key="1">
    <citation type="submission" date="2021-04" db="EMBL/GenBank/DDBJ databases">
        <authorList>
            <person name="Vanwijnsberghe S."/>
        </authorList>
    </citation>
    <scope>NUCLEOTIDE SEQUENCE [LARGE SCALE GENOMIC DNA]</scope>
    <source>
        <strain evidence="1 2">LMG 32171</strain>
    </source>
</reference>
<proteinExistence type="predicted"/>
<dbReference type="EMBL" id="CAJQYY010000034">
    <property type="protein sequence ID" value="CAG4920267.1"/>
    <property type="molecule type" value="Genomic_DNA"/>
</dbReference>
<protein>
    <submittedName>
        <fullName evidence="1">Uncharacterized protein</fullName>
    </submittedName>
</protein>
<comment type="caution">
    <text evidence="1">The sequence shown here is derived from an EMBL/GenBank/DDBJ whole genome shotgun (WGS) entry which is preliminary data.</text>
</comment>
<evidence type="ECO:0000313" key="2">
    <source>
        <dbReference type="Proteomes" id="UP000789752"/>
    </source>
</evidence>
<dbReference type="Proteomes" id="UP000789752">
    <property type="component" value="Unassembled WGS sequence"/>
</dbReference>